<dbReference type="InterPro" id="IPR015813">
    <property type="entry name" value="Pyrv/PenolPyrv_kinase-like_dom"/>
</dbReference>
<dbReference type="InterPro" id="IPR011206">
    <property type="entry name" value="Citrate_lyase_beta/mcl1/mcl2"/>
</dbReference>
<dbReference type="PANTHER" id="PTHR32308">
    <property type="entry name" value="LYASE BETA SUBUNIT, PUTATIVE (AFU_ORTHOLOGUE AFUA_4G13030)-RELATED"/>
    <property type="match status" value="1"/>
</dbReference>
<evidence type="ECO:0000259" key="4">
    <source>
        <dbReference type="Pfam" id="PF03328"/>
    </source>
</evidence>
<dbReference type="Gene3D" id="3.20.20.60">
    <property type="entry name" value="Phosphoenolpyruvate-binding domains"/>
    <property type="match status" value="1"/>
</dbReference>
<evidence type="ECO:0000256" key="3">
    <source>
        <dbReference type="ARBA" id="ARBA00022842"/>
    </source>
</evidence>
<name>A0ABU4CFB7_RHOJO</name>
<dbReference type="PANTHER" id="PTHR32308:SF10">
    <property type="entry name" value="CITRATE LYASE SUBUNIT BETA"/>
    <property type="match status" value="1"/>
</dbReference>
<dbReference type="Proteomes" id="UP001185737">
    <property type="component" value="Unassembled WGS sequence"/>
</dbReference>
<dbReference type="RefSeq" id="WP_283334986.1">
    <property type="nucleotide sequence ID" value="NZ_JAWLKA010000008.1"/>
</dbReference>
<organism evidence="5 6">
    <name type="scientific">Rhodococcus jostii</name>
    <dbReference type="NCBI Taxonomy" id="132919"/>
    <lineage>
        <taxon>Bacteria</taxon>
        <taxon>Bacillati</taxon>
        <taxon>Actinomycetota</taxon>
        <taxon>Actinomycetes</taxon>
        <taxon>Mycobacteriales</taxon>
        <taxon>Nocardiaceae</taxon>
        <taxon>Rhodococcus</taxon>
    </lineage>
</organism>
<proteinExistence type="predicted"/>
<keyword evidence="3" id="KW-0460">Magnesium</keyword>
<dbReference type="Pfam" id="PF03328">
    <property type="entry name" value="HpcH_HpaI"/>
    <property type="match status" value="1"/>
</dbReference>
<dbReference type="PIRSF" id="PIRSF015582">
    <property type="entry name" value="Cit_lyase_B"/>
    <property type="match status" value="1"/>
</dbReference>
<gene>
    <name evidence="5" type="ORF">R3Q59_16055</name>
</gene>
<comment type="cofactor">
    <cofactor evidence="1">
        <name>Mg(2+)</name>
        <dbReference type="ChEBI" id="CHEBI:18420"/>
    </cofactor>
</comment>
<keyword evidence="6" id="KW-1185">Reference proteome</keyword>
<dbReference type="InterPro" id="IPR040442">
    <property type="entry name" value="Pyrv_kinase-like_dom_sf"/>
</dbReference>
<dbReference type="EMBL" id="JAWLKA010000008">
    <property type="protein sequence ID" value="MDV6282017.1"/>
    <property type="molecule type" value="Genomic_DNA"/>
</dbReference>
<evidence type="ECO:0000313" key="6">
    <source>
        <dbReference type="Proteomes" id="UP001185737"/>
    </source>
</evidence>
<feature type="domain" description="HpcH/HpaI aldolase/citrate lyase" evidence="4">
    <location>
        <begin position="18"/>
        <end position="220"/>
    </location>
</feature>
<evidence type="ECO:0000313" key="5">
    <source>
        <dbReference type="EMBL" id="MDV6282017.1"/>
    </source>
</evidence>
<accession>A0ABU4CFB7</accession>
<comment type="caution">
    <text evidence="5">The sequence shown here is derived from an EMBL/GenBank/DDBJ whole genome shotgun (WGS) entry which is preliminary data.</text>
</comment>
<dbReference type="SUPFAM" id="SSF51621">
    <property type="entry name" value="Phosphoenolpyruvate/pyruvate domain"/>
    <property type="match status" value="1"/>
</dbReference>
<keyword evidence="5" id="KW-0456">Lyase</keyword>
<dbReference type="InterPro" id="IPR005000">
    <property type="entry name" value="Aldolase/citrate-lyase_domain"/>
</dbReference>
<protein>
    <submittedName>
        <fullName evidence="5">CoA ester lyase</fullName>
    </submittedName>
</protein>
<reference evidence="5 6" key="1">
    <citation type="submission" date="2023-10" db="EMBL/GenBank/DDBJ databases">
        <title>Development of a sustainable strategy for remediation of hydrocarbon-contaminated territories based on the waste exchange concept.</title>
        <authorList>
            <person name="Krivoruchko A."/>
        </authorList>
    </citation>
    <scope>NUCLEOTIDE SEQUENCE [LARGE SCALE GENOMIC DNA]</scope>
    <source>
        <strain evidence="5 6">IEGM 60</strain>
    </source>
</reference>
<sequence>MASTQQNHTDIPAADARSWLLVSAAHSRHFTETNAGAADAVIYDLEDGVVPSARPTAREALHLWFSRGGTGWVRINPAESEDWSRDLDALEATPGLLGVMLAKCESAEHVTETAARLPAQTPVMALVESALGIERAYDIASAQPTFRIAFGSNDFRRDAGAADLAPALSYARGRLVVASRAAGLPGPIDGPTLTTAEDPLTDALTVTRTMGMSGKLCMHPGQAPVINRALSPTDTDIDWARQIIDRLGVDGARIENGSDLPKLARARTISRLATVFAPAPMA</sequence>
<evidence type="ECO:0000256" key="2">
    <source>
        <dbReference type="ARBA" id="ARBA00022723"/>
    </source>
</evidence>
<dbReference type="GO" id="GO:0016829">
    <property type="term" value="F:lyase activity"/>
    <property type="evidence" value="ECO:0007669"/>
    <property type="project" value="UniProtKB-KW"/>
</dbReference>
<evidence type="ECO:0000256" key="1">
    <source>
        <dbReference type="ARBA" id="ARBA00001946"/>
    </source>
</evidence>
<keyword evidence="2" id="KW-0479">Metal-binding</keyword>